<dbReference type="GO" id="GO:0030638">
    <property type="term" value="P:polyketide metabolic process"/>
    <property type="evidence" value="ECO:0007669"/>
    <property type="project" value="InterPro"/>
</dbReference>
<evidence type="ECO:0000313" key="1">
    <source>
        <dbReference type="EMBL" id="OHU76421.1"/>
    </source>
</evidence>
<accession>A0A1S1LYJ5</accession>
<proteinExistence type="predicted"/>
<dbReference type="InterPro" id="IPR009959">
    <property type="entry name" value="Cyclase_SnoaL-like"/>
</dbReference>
<dbReference type="InterPro" id="IPR032710">
    <property type="entry name" value="NTF2-like_dom_sf"/>
</dbReference>
<gene>
    <name evidence="1" type="ORF">BKG84_24295</name>
</gene>
<dbReference type="Proteomes" id="UP000179441">
    <property type="component" value="Unassembled WGS sequence"/>
</dbReference>
<reference evidence="1 2" key="1">
    <citation type="submission" date="2016-10" db="EMBL/GenBank/DDBJ databases">
        <title>Evaluation of Human, Veterinary and Environmental Mycobacterium chelonae Isolates by Core Genome Phylogenomic Analysis, Targeted Gene Comparison, and Anti-microbial Susceptibility Patterns: A Tale of Mistaken Identities.</title>
        <authorList>
            <person name="Fogelson S.B."/>
            <person name="Camus A.C."/>
            <person name="Lorenz W."/>
            <person name="Vasireddy R."/>
            <person name="Vasireddy S."/>
            <person name="Smith T."/>
            <person name="Brown-Elliott B.A."/>
            <person name="Wallace R.J.Jr."/>
            <person name="Hasan N.A."/>
            <person name="Reischl U."/>
            <person name="Sanchez S."/>
        </authorList>
    </citation>
    <scope>NUCLEOTIDE SEQUENCE [LARGE SCALE GENOMIC DNA]</scope>
    <source>
        <strain evidence="1 2">15518</strain>
    </source>
</reference>
<protein>
    <submittedName>
        <fullName evidence="1">DUF4440 domain-containing protein</fullName>
    </submittedName>
</protein>
<dbReference type="Pfam" id="PF07366">
    <property type="entry name" value="SnoaL"/>
    <property type="match status" value="2"/>
</dbReference>
<keyword evidence="2" id="KW-1185">Reference proteome</keyword>
<sequence length="272" mass="30450">MTEPGPDPQSRLYRRFLELFNAGRYEDLSTVVDERFIAHHAGFGNTHTLSAYIDSLRTAREALELRAELDYVAAFDDRVITRCRLLGRHVGTFLGYAPTGRAVTWETLEIWRVASGKFVERWSQDDLYGLSQQLSPDGANVALIKRLNDVVNERRYGDMDALFSAEFVDHNPAWSARNLDELKDIISSAHKALDFTSNQDLIYPADGGKVVIHITFTGRHVGPFLGRQPTGRAVSWTSIEVYQLSDGLIAERWVQADTAGLMKQLGVPLPGA</sequence>
<dbReference type="Gene3D" id="3.10.450.50">
    <property type="match status" value="2"/>
</dbReference>
<dbReference type="PANTHER" id="PTHR38436">
    <property type="entry name" value="POLYKETIDE CYCLASE SNOAL-LIKE DOMAIN"/>
    <property type="match status" value="1"/>
</dbReference>
<dbReference type="EMBL" id="MLIS01000003">
    <property type="protein sequence ID" value="OHU76421.1"/>
    <property type="molecule type" value="Genomic_DNA"/>
</dbReference>
<evidence type="ECO:0000313" key="2">
    <source>
        <dbReference type="Proteomes" id="UP000179441"/>
    </source>
</evidence>
<organism evidence="1 2">
    <name type="scientific">Mycobacteroides chelonae</name>
    <name type="common">Mycobacterium chelonae</name>
    <dbReference type="NCBI Taxonomy" id="1774"/>
    <lineage>
        <taxon>Bacteria</taxon>
        <taxon>Bacillati</taxon>
        <taxon>Actinomycetota</taxon>
        <taxon>Actinomycetes</taxon>
        <taxon>Mycobacteriales</taxon>
        <taxon>Mycobacteriaceae</taxon>
        <taxon>Mycobacteroides</taxon>
    </lineage>
</organism>
<dbReference type="PANTHER" id="PTHR38436:SF1">
    <property type="entry name" value="ESTER CYCLASE"/>
    <property type="match status" value="1"/>
</dbReference>
<name>A0A1S1LYJ5_MYCCH</name>
<dbReference type="SUPFAM" id="SSF54427">
    <property type="entry name" value="NTF2-like"/>
    <property type="match status" value="2"/>
</dbReference>
<dbReference type="RefSeq" id="WP_070931213.1">
    <property type="nucleotide sequence ID" value="NZ_CP050145.1"/>
</dbReference>
<comment type="caution">
    <text evidence="1">The sequence shown here is derived from an EMBL/GenBank/DDBJ whole genome shotgun (WGS) entry which is preliminary data.</text>
</comment>
<dbReference type="AlphaFoldDB" id="A0A1S1LYJ5"/>